<feature type="transmembrane region" description="Helical" evidence="9">
    <location>
        <begin position="67"/>
        <end position="83"/>
    </location>
</feature>
<feature type="transmembrane region" description="Helical" evidence="9">
    <location>
        <begin position="89"/>
        <end position="105"/>
    </location>
</feature>
<evidence type="ECO:0000256" key="5">
    <source>
        <dbReference type="ARBA" id="ARBA00022741"/>
    </source>
</evidence>
<dbReference type="OrthoDB" id="227596at2"/>
<accession>I0H097</accession>
<evidence type="ECO:0000256" key="3">
    <source>
        <dbReference type="ARBA" id="ARBA00022553"/>
    </source>
</evidence>
<dbReference type="EC" id="2.7.13.3" evidence="2"/>
<dbReference type="GO" id="GO:0000155">
    <property type="term" value="F:phosphorelay sensor kinase activity"/>
    <property type="evidence" value="ECO:0007669"/>
    <property type="project" value="InterPro"/>
</dbReference>
<organism evidence="12 13">
    <name type="scientific">Actinoplanes missouriensis (strain ATCC 14538 / DSM 43046 / CBS 188.64 / JCM 3121 / NBRC 102363 / NCIMB 12654 / NRRL B-3342 / UNCC 431)</name>
    <dbReference type="NCBI Taxonomy" id="512565"/>
    <lineage>
        <taxon>Bacteria</taxon>
        <taxon>Bacillati</taxon>
        <taxon>Actinomycetota</taxon>
        <taxon>Actinomycetes</taxon>
        <taxon>Micromonosporales</taxon>
        <taxon>Micromonosporaceae</taxon>
        <taxon>Actinoplanes</taxon>
    </lineage>
</organism>
<dbReference type="InterPro" id="IPR050482">
    <property type="entry name" value="Sensor_HK_TwoCompSys"/>
</dbReference>
<evidence type="ECO:0000256" key="2">
    <source>
        <dbReference type="ARBA" id="ARBA00012438"/>
    </source>
</evidence>
<keyword evidence="9" id="KW-0812">Transmembrane</keyword>
<keyword evidence="13" id="KW-1185">Reference proteome</keyword>
<dbReference type="PANTHER" id="PTHR24421">
    <property type="entry name" value="NITRATE/NITRITE SENSOR PROTEIN NARX-RELATED"/>
    <property type="match status" value="1"/>
</dbReference>
<reference evidence="12 13" key="1">
    <citation type="submission" date="2012-02" db="EMBL/GenBank/DDBJ databases">
        <title>Complete genome sequence of Actinoplanes missouriensis 431 (= NBRC 102363).</title>
        <authorList>
            <person name="Ohnishi Y."/>
            <person name="Ishikawa J."/>
            <person name="Sekine M."/>
            <person name="Hosoyama A."/>
            <person name="Harada T."/>
            <person name="Narita H."/>
            <person name="Hata T."/>
            <person name="Konno Y."/>
            <person name="Tutikane K."/>
            <person name="Fujita N."/>
            <person name="Horinouchi S."/>
            <person name="Hayakawa M."/>
        </authorList>
    </citation>
    <scope>NUCLEOTIDE SEQUENCE [LARGE SCALE GENOMIC DNA]</scope>
    <source>
        <strain evidence="13">ATCC 14538 / DSM 43046 / CBS 188.64 / JCM 3121 / NBRC 102363 / NCIMB 12654 / NRRL B-3342 / UNCC 431</strain>
    </source>
</reference>
<feature type="transmembrane region" description="Helical" evidence="9">
    <location>
        <begin position="136"/>
        <end position="153"/>
    </location>
</feature>
<keyword evidence="4" id="KW-0808">Transferase</keyword>
<evidence type="ECO:0000256" key="6">
    <source>
        <dbReference type="ARBA" id="ARBA00022777"/>
    </source>
</evidence>
<dbReference type="CDD" id="cd16917">
    <property type="entry name" value="HATPase_UhpB-NarQ-NarX-like"/>
    <property type="match status" value="1"/>
</dbReference>
<dbReference type="GO" id="GO:0016020">
    <property type="term" value="C:membrane"/>
    <property type="evidence" value="ECO:0007669"/>
    <property type="project" value="InterPro"/>
</dbReference>
<keyword evidence="7" id="KW-0067">ATP-binding</keyword>
<dbReference type="GO" id="GO:0046983">
    <property type="term" value="F:protein dimerization activity"/>
    <property type="evidence" value="ECO:0007669"/>
    <property type="project" value="InterPro"/>
</dbReference>
<dbReference type="PATRIC" id="fig|512565.3.peg.1219"/>
<feature type="transmembrane region" description="Helical" evidence="9">
    <location>
        <begin position="112"/>
        <end position="130"/>
    </location>
</feature>
<dbReference type="Gene3D" id="1.20.5.1930">
    <property type="match status" value="1"/>
</dbReference>
<keyword evidence="8" id="KW-0902">Two-component regulatory system</keyword>
<dbReference type="InterPro" id="IPR003594">
    <property type="entry name" value="HATPase_dom"/>
</dbReference>
<dbReference type="Pfam" id="PF02518">
    <property type="entry name" value="HATPase_c"/>
    <property type="match status" value="1"/>
</dbReference>
<proteinExistence type="predicted"/>
<dbReference type="Pfam" id="PF07730">
    <property type="entry name" value="HisKA_3"/>
    <property type="match status" value="1"/>
</dbReference>
<dbReference type="EMBL" id="AP012319">
    <property type="protein sequence ID" value="BAL86434.1"/>
    <property type="molecule type" value="Genomic_DNA"/>
</dbReference>
<evidence type="ECO:0000256" key="7">
    <source>
        <dbReference type="ARBA" id="ARBA00022840"/>
    </source>
</evidence>
<evidence type="ECO:0000256" key="8">
    <source>
        <dbReference type="ARBA" id="ARBA00023012"/>
    </source>
</evidence>
<dbReference type="RefSeq" id="WP_014441331.1">
    <property type="nucleotide sequence ID" value="NC_017093.1"/>
</dbReference>
<dbReference type="AlphaFoldDB" id="I0H097"/>
<keyword evidence="3" id="KW-0597">Phosphoprotein</keyword>
<dbReference type="HOGENOM" id="CLU_000445_20_7_11"/>
<dbReference type="STRING" id="512565.AMIS_12140"/>
<evidence type="ECO:0000256" key="4">
    <source>
        <dbReference type="ARBA" id="ARBA00022679"/>
    </source>
</evidence>
<dbReference type="KEGG" id="ams:AMIS_12140"/>
<keyword evidence="9" id="KW-1133">Transmembrane helix</keyword>
<evidence type="ECO:0000259" key="11">
    <source>
        <dbReference type="Pfam" id="PF07730"/>
    </source>
</evidence>
<dbReference type="PANTHER" id="PTHR24421:SF10">
    <property type="entry name" value="NITRATE_NITRITE SENSOR PROTEIN NARQ"/>
    <property type="match status" value="1"/>
</dbReference>
<feature type="domain" description="Histidine kinase/HSP90-like ATPase" evidence="10">
    <location>
        <begin position="293"/>
        <end position="378"/>
    </location>
</feature>
<dbReference type="InterPro" id="IPR036890">
    <property type="entry name" value="HATPase_C_sf"/>
</dbReference>
<evidence type="ECO:0000256" key="1">
    <source>
        <dbReference type="ARBA" id="ARBA00000085"/>
    </source>
</evidence>
<evidence type="ECO:0000313" key="13">
    <source>
        <dbReference type="Proteomes" id="UP000007882"/>
    </source>
</evidence>
<gene>
    <name evidence="12" type="ordered locus">AMIS_12140</name>
</gene>
<dbReference type="InterPro" id="IPR011712">
    <property type="entry name" value="Sig_transdc_His_kin_sub3_dim/P"/>
</dbReference>
<feature type="transmembrane region" description="Helical" evidence="9">
    <location>
        <begin position="20"/>
        <end position="37"/>
    </location>
</feature>
<feature type="domain" description="Signal transduction histidine kinase subgroup 3 dimerisation and phosphoacceptor" evidence="11">
    <location>
        <begin position="187"/>
        <end position="254"/>
    </location>
</feature>
<dbReference type="Proteomes" id="UP000007882">
    <property type="component" value="Chromosome"/>
</dbReference>
<dbReference type="SUPFAM" id="SSF55874">
    <property type="entry name" value="ATPase domain of HSP90 chaperone/DNA topoisomerase II/histidine kinase"/>
    <property type="match status" value="1"/>
</dbReference>
<protein>
    <recommendedName>
        <fullName evidence="2">histidine kinase</fullName>
        <ecNumber evidence="2">2.7.13.3</ecNumber>
    </recommendedName>
</protein>
<evidence type="ECO:0000313" key="12">
    <source>
        <dbReference type="EMBL" id="BAL86434.1"/>
    </source>
</evidence>
<keyword evidence="5" id="KW-0547">Nucleotide-binding</keyword>
<dbReference type="Gene3D" id="3.30.565.10">
    <property type="entry name" value="Histidine kinase-like ATPase, C-terminal domain"/>
    <property type="match status" value="1"/>
</dbReference>
<keyword evidence="9" id="KW-0472">Membrane</keyword>
<evidence type="ECO:0000256" key="9">
    <source>
        <dbReference type="SAM" id="Phobius"/>
    </source>
</evidence>
<dbReference type="GO" id="GO:0005524">
    <property type="term" value="F:ATP binding"/>
    <property type="evidence" value="ECO:0007669"/>
    <property type="project" value="UniProtKB-KW"/>
</dbReference>
<feature type="transmembrane region" description="Helical" evidence="9">
    <location>
        <begin position="43"/>
        <end position="60"/>
    </location>
</feature>
<dbReference type="eggNOG" id="COG4585">
    <property type="taxonomic scope" value="Bacteria"/>
</dbReference>
<keyword evidence="6 12" id="KW-0418">Kinase</keyword>
<sequence length="405" mass="42552">MTLREGVRRLRADDPETGILVRIVLSALLIWAFVTAGPAGPGVRPVLAAALACWFVFVAGDRRLPRLARVALAMAAVLPAVAASQPDDASSLLYLYAALFTFVLLPRTPMWAILSLTAVVLTVLLTGLWIAGRGTAAMLTQPALIAVLVLFSLHRREYRLRAEQTALLLEQITQTRAAQARAAALDERARIARELHDVLAHSLGALGVQLEVAEIQLTERGDVDGAAARIRQARELAADGLAEARSAVRALRADVPPLPQALHDLVTRHEADHGVAVTLRVVSERRALSPGAEVSLLRIAREALTNAARHAPGAPVTVTLDYADPAVARLTVRNPVPGASPRAVGRIPAIGGTGGLGLIGARERIALVGGTLKTGPADGEWQVIAEAPSPGAQGDPWGADEGTAA</sequence>
<evidence type="ECO:0000259" key="10">
    <source>
        <dbReference type="Pfam" id="PF02518"/>
    </source>
</evidence>
<comment type="catalytic activity">
    <reaction evidence="1">
        <text>ATP + protein L-histidine = ADP + protein N-phospho-L-histidine.</text>
        <dbReference type="EC" id="2.7.13.3"/>
    </reaction>
</comment>
<name>I0H097_ACTM4</name>